<keyword evidence="2" id="KW-1185">Reference proteome</keyword>
<name>J9DMA6_EDHAE</name>
<organism evidence="1 2">
    <name type="scientific">Edhazardia aedis (strain USNM 41457)</name>
    <name type="common">Microsporidian parasite</name>
    <dbReference type="NCBI Taxonomy" id="1003232"/>
    <lineage>
        <taxon>Eukaryota</taxon>
        <taxon>Fungi</taxon>
        <taxon>Fungi incertae sedis</taxon>
        <taxon>Microsporidia</taxon>
        <taxon>Edhazardia</taxon>
    </lineage>
</organism>
<reference evidence="2" key="2">
    <citation type="submission" date="2015-07" db="EMBL/GenBank/DDBJ databases">
        <title>Contrasting host-pathogen interactions and genome evolution in two generalist and specialist microsporidian pathogens of mosquitoes.</title>
        <authorList>
            <consortium name="The Broad Institute Genomics Platform"/>
            <consortium name="The Broad Institute Genome Sequencing Center for Infectious Disease"/>
            <person name="Cuomo C.A."/>
            <person name="Sanscrainte N.D."/>
            <person name="Goldberg J.M."/>
            <person name="Heiman D."/>
            <person name="Young S."/>
            <person name="Zeng Q."/>
            <person name="Becnel J.J."/>
            <person name="Birren B.W."/>
        </authorList>
    </citation>
    <scope>NUCLEOTIDE SEQUENCE [LARGE SCALE GENOMIC DNA]</scope>
    <source>
        <strain evidence="2">USNM 41457</strain>
    </source>
</reference>
<dbReference type="InParanoid" id="J9DMA6"/>
<proteinExistence type="predicted"/>
<accession>J9DMA6</accession>
<evidence type="ECO:0000313" key="2">
    <source>
        <dbReference type="Proteomes" id="UP000003163"/>
    </source>
</evidence>
<evidence type="ECO:0000313" key="1">
    <source>
        <dbReference type="EMBL" id="EJW03730.1"/>
    </source>
</evidence>
<dbReference type="EMBL" id="AFBI03000031">
    <property type="protein sequence ID" value="EJW03730.1"/>
    <property type="molecule type" value="Genomic_DNA"/>
</dbReference>
<dbReference type="VEuPathDB" id="MicrosporidiaDB:EDEG_01968"/>
<gene>
    <name evidence="1" type="ORF">EDEG_01968</name>
</gene>
<dbReference type="HOGENOM" id="CLU_1660728_0_0_1"/>
<dbReference type="AlphaFoldDB" id="J9DMA6"/>
<reference evidence="1 2" key="1">
    <citation type="submission" date="2011-08" db="EMBL/GenBank/DDBJ databases">
        <authorList>
            <person name="Liu Z.J."/>
            <person name="Shi F.L."/>
            <person name="Lu J.Q."/>
            <person name="Li M."/>
            <person name="Wang Z.L."/>
        </authorList>
    </citation>
    <scope>NUCLEOTIDE SEQUENCE [LARGE SCALE GENOMIC DNA]</scope>
    <source>
        <strain evidence="1 2">USNM 41457</strain>
    </source>
</reference>
<dbReference type="Proteomes" id="UP000003163">
    <property type="component" value="Unassembled WGS sequence"/>
</dbReference>
<sequence>MLYKLKIQLWTVSLQVLESEYESRNKNEIVMVNGSFICSLKNTIQILLALDLLKNNSFAYTRSYFELYNMLCDVFKMILFNIGSKYDFSEVDKFTGTAIYRKIEKNIEDLSLEHSIAYRTISTKSNKEIAKISNANMDICESMEDNFLICLSFLQQLKG</sequence>
<protein>
    <submittedName>
        <fullName evidence="1">Uncharacterized protein</fullName>
    </submittedName>
</protein>
<comment type="caution">
    <text evidence="1">The sequence shown here is derived from an EMBL/GenBank/DDBJ whole genome shotgun (WGS) entry which is preliminary data.</text>
</comment>